<evidence type="ECO:0000313" key="3">
    <source>
        <dbReference type="Proteomes" id="UP000315003"/>
    </source>
</evidence>
<dbReference type="InterPro" id="IPR027558">
    <property type="entry name" value="Pre_pil_HX9DG_C"/>
</dbReference>
<dbReference type="AlphaFoldDB" id="A0A517T1L0"/>
<dbReference type="Pfam" id="PF07963">
    <property type="entry name" value="N_methyl"/>
    <property type="match status" value="1"/>
</dbReference>
<keyword evidence="3" id="KW-1185">Reference proteome</keyword>
<protein>
    <recommendedName>
        <fullName evidence="1">DUF1559 domain-containing protein</fullName>
    </recommendedName>
</protein>
<dbReference type="RefSeq" id="WP_145276840.1">
    <property type="nucleotide sequence ID" value="NZ_CP036272.1"/>
</dbReference>
<dbReference type="SUPFAM" id="SSF54523">
    <property type="entry name" value="Pili subunits"/>
    <property type="match status" value="1"/>
</dbReference>
<dbReference type="NCBIfam" id="TIGR04294">
    <property type="entry name" value="pre_pil_HX9DG"/>
    <property type="match status" value="1"/>
</dbReference>
<evidence type="ECO:0000313" key="2">
    <source>
        <dbReference type="EMBL" id="QDT62221.1"/>
    </source>
</evidence>
<proteinExistence type="predicted"/>
<dbReference type="Proteomes" id="UP000315003">
    <property type="component" value="Chromosome"/>
</dbReference>
<dbReference type="Pfam" id="PF07596">
    <property type="entry name" value="SBP_bac_10"/>
    <property type="match status" value="1"/>
</dbReference>
<gene>
    <name evidence="2" type="ORF">SV7mr_47680</name>
</gene>
<dbReference type="OrthoDB" id="241541at2"/>
<reference evidence="2 3" key="1">
    <citation type="submission" date="2019-02" db="EMBL/GenBank/DDBJ databases">
        <title>Deep-cultivation of Planctomycetes and their phenomic and genomic characterization uncovers novel biology.</title>
        <authorList>
            <person name="Wiegand S."/>
            <person name="Jogler M."/>
            <person name="Boedeker C."/>
            <person name="Pinto D."/>
            <person name="Vollmers J."/>
            <person name="Rivas-Marin E."/>
            <person name="Kohn T."/>
            <person name="Peeters S.H."/>
            <person name="Heuer A."/>
            <person name="Rast P."/>
            <person name="Oberbeckmann S."/>
            <person name="Bunk B."/>
            <person name="Jeske O."/>
            <person name="Meyerdierks A."/>
            <person name="Storesund J.E."/>
            <person name="Kallscheuer N."/>
            <person name="Luecker S."/>
            <person name="Lage O.M."/>
            <person name="Pohl T."/>
            <person name="Merkel B.J."/>
            <person name="Hornburger P."/>
            <person name="Mueller R.-W."/>
            <person name="Bruemmer F."/>
            <person name="Labrenz M."/>
            <person name="Spormann A.M."/>
            <person name="Op den Camp H."/>
            <person name="Overmann J."/>
            <person name="Amann R."/>
            <person name="Jetten M.S.M."/>
            <person name="Mascher T."/>
            <person name="Medema M.H."/>
            <person name="Devos D.P."/>
            <person name="Kaster A.-K."/>
            <person name="Ovreas L."/>
            <person name="Rohde M."/>
            <person name="Galperin M.Y."/>
            <person name="Jogler C."/>
        </authorList>
    </citation>
    <scope>NUCLEOTIDE SEQUENCE [LARGE SCALE GENOMIC DNA]</scope>
    <source>
        <strain evidence="2 3">SV_7m_r</strain>
    </source>
</reference>
<organism evidence="2 3">
    <name type="scientific">Stieleria bergensis</name>
    <dbReference type="NCBI Taxonomy" id="2528025"/>
    <lineage>
        <taxon>Bacteria</taxon>
        <taxon>Pseudomonadati</taxon>
        <taxon>Planctomycetota</taxon>
        <taxon>Planctomycetia</taxon>
        <taxon>Pirellulales</taxon>
        <taxon>Pirellulaceae</taxon>
        <taxon>Stieleria</taxon>
    </lineage>
</organism>
<dbReference type="NCBIfam" id="TIGR02532">
    <property type="entry name" value="IV_pilin_GFxxxE"/>
    <property type="match status" value="1"/>
</dbReference>
<name>A0A517T1L0_9BACT</name>
<evidence type="ECO:0000259" key="1">
    <source>
        <dbReference type="Pfam" id="PF07596"/>
    </source>
</evidence>
<dbReference type="InterPro" id="IPR011453">
    <property type="entry name" value="DUF1559"/>
</dbReference>
<accession>A0A517T1L0</accession>
<dbReference type="EMBL" id="CP036272">
    <property type="protein sequence ID" value="QDT62221.1"/>
    <property type="molecule type" value="Genomic_DNA"/>
</dbReference>
<dbReference type="InterPro" id="IPR012902">
    <property type="entry name" value="N_methyl_site"/>
</dbReference>
<dbReference type="PANTHER" id="PTHR30093">
    <property type="entry name" value="GENERAL SECRETION PATHWAY PROTEIN G"/>
    <property type="match status" value="1"/>
</dbReference>
<dbReference type="InterPro" id="IPR045584">
    <property type="entry name" value="Pilin-like"/>
</dbReference>
<dbReference type="Gene3D" id="3.30.700.10">
    <property type="entry name" value="Glycoprotein, Type 4 Pilin"/>
    <property type="match status" value="1"/>
</dbReference>
<dbReference type="PROSITE" id="PS00409">
    <property type="entry name" value="PROKAR_NTER_METHYL"/>
    <property type="match status" value="1"/>
</dbReference>
<dbReference type="PANTHER" id="PTHR30093:SF2">
    <property type="entry name" value="TYPE II SECRETION SYSTEM PROTEIN H"/>
    <property type="match status" value="1"/>
</dbReference>
<feature type="domain" description="DUF1559" evidence="1">
    <location>
        <begin position="33"/>
        <end position="360"/>
    </location>
</feature>
<sequence>MKTQSRSGFTLVELLVVIAIIGILVGLLLPAVQAAREAARRMSCGNNLKQLGLAFHNYESAYKQLPPQGGGTKRAPGMNWAATMTPTAMGGGSNIRHLSALVPVLPFLEQQPLWDQIRNPYREANSGLLYAAMGPSTHMTLADHDAFGPYQPWLTTLAAYRCPSDPGEGLPAQGRTNYGVCVGDSMYYQYQGILDQYGNSLNSAADAKQSQRGMFQVGFLRPRFRDVLDGLSNTIMGGEFNTDLGDRDITTQQKRNTGPGTTAPSLCYQGQDPQRPQFWGPGAALSGTSEQQRGFKWACHLTVYSGFTTILPPNGPICLDTSSSDIFRWGIFTTSSRHPGGAHALLGDGAIRFVTDSIDSGQDIGNVYAGGTGARAPGQESPYGLWGALGTRNGRETIEEFPQ</sequence>